<accession>E9I5T4</accession>
<dbReference type="Proteomes" id="UP000000305">
    <property type="component" value="Unassembled WGS sequence"/>
</dbReference>
<sequence length="106" mass="11366">MRDEAPHYDLGEYLLCALFIGAACVALIWAAACLWRGETFSAMEGAGLALMFLGGGAHPKQYVLDCLTFPFTLLERSGRETPLTMFAAGAGCALWLLGLAGNHWLA</sequence>
<dbReference type="KEGG" id="dpx:DAPPUDRAFT_276354"/>
<protein>
    <submittedName>
        <fullName evidence="2">Uncharacterized protein</fullName>
    </submittedName>
</protein>
<dbReference type="EMBL" id="GL735865">
    <property type="protein sequence ID" value="EFX60646.1"/>
    <property type="molecule type" value="Genomic_DNA"/>
</dbReference>
<gene>
    <name evidence="2" type="ORF">DAPPUDRAFT_276354</name>
</gene>
<keyword evidence="1" id="KW-0472">Membrane</keyword>
<feature type="transmembrane region" description="Helical" evidence="1">
    <location>
        <begin position="12"/>
        <end position="35"/>
    </location>
</feature>
<dbReference type="AlphaFoldDB" id="E9I5T4"/>
<keyword evidence="3" id="KW-1185">Reference proteome</keyword>
<organism evidence="2 3">
    <name type="scientific">Daphnia pulex</name>
    <name type="common">Water flea</name>
    <dbReference type="NCBI Taxonomy" id="6669"/>
    <lineage>
        <taxon>Eukaryota</taxon>
        <taxon>Metazoa</taxon>
        <taxon>Ecdysozoa</taxon>
        <taxon>Arthropoda</taxon>
        <taxon>Crustacea</taxon>
        <taxon>Branchiopoda</taxon>
        <taxon>Diplostraca</taxon>
        <taxon>Cladocera</taxon>
        <taxon>Anomopoda</taxon>
        <taxon>Daphniidae</taxon>
        <taxon>Daphnia</taxon>
    </lineage>
</organism>
<feature type="transmembrane region" description="Helical" evidence="1">
    <location>
        <begin position="83"/>
        <end position="105"/>
    </location>
</feature>
<proteinExistence type="predicted"/>
<reference evidence="2 3" key="1">
    <citation type="journal article" date="2011" name="Science">
        <title>The ecoresponsive genome of Daphnia pulex.</title>
        <authorList>
            <person name="Colbourne J.K."/>
            <person name="Pfrender M.E."/>
            <person name="Gilbert D."/>
            <person name="Thomas W.K."/>
            <person name="Tucker A."/>
            <person name="Oakley T.H."/>
            <person name="Tokishita S."/>
            <person name="Aerts A."/>
            <person name="Arnold G.J."/>
            <person name="Basu M.K."/>
            <person name="Bauer D.J."/>
            <person name="Caceres C.E."/>
            <person name="Carmel L."/>
            <person name="Casola C."/>
            <person name="Choi J.H."/>
            <person name="Detter J.C."/>
            <person name="Dong Q."/>
            <person name="Dusheyko S."/>
            <person name="Eads B.D."/>
            <person name="Frohlich T."/>
            <person name="Geiler-Samerotte K.A."/>
            <person name="Gerlach D."/>
            <person name="Hatcher P."/>
            <person name="Jogdeo S."/>
            <person name="Krijgsveld J."/>
            <person name="Kriventseva E.V."/>
            <person name="Kultz D."/>
            <person name="Laforsch C."/>
            <person name="Lindquist E."/>
            <person name="Lopez J."/>
            <person name="Manak J.R."/>
            <person name="Muller J."/>
            <person name="Pangilinan J."/>
            <person name="Patwardhan R.P."/>
            <person name="Pitluck S."/>
            <person name="Pritham E.J."/>
            <person name="Rechtsteiner A."/>
            <person name="Rho M."/>
            <person name="Rogozin I.B."/>
            <person name="Sakarya O."/>
            <person name="Salamov A."/>
            <person name="Schaack S."/>
            <person name="Shapiro H."/>
            <person name="Shiga Y."/>
            <person name="Skalitzky C."/>
            <person name="Smith Z."/>
            <person name="Souvorov A."/>
            <person name="Sung W."/>
            <person name="Tang Z."/>
            <person name="Tsuchiya D."/>
            <person name="Tu H."/>
            <person name="Vos H."/>
            <person name="Wang M."/>
            <person name="Wolf Y.I."/>
            <person name="Yamagata H."/>
            <person name="Yamada T."/>
            <person name="Ye Y."/>
            <person name="Shaw J.R."/>
            <person name="Andrews J."/>
            <person name="Crease T.J."/>
            <person name="Tang H."/>
            <person name="Lucas S.M."/>
            <person name="Robertson H.M."/>
            <person name="Bork P."/>
            <person name="Koonin E.V."/>
            <person name="Zdobnov E.M."/>
            <person name="Grigoriev I.V."/>
            <person name="Lynch M."/>
            <person name="Boore J.L."/>
        </authorList>
    </citation>
    <scope>NUCLEOTIDE SEQUENCE [LARGE SCALE GENOMIC DNA]</scope>
</reference>
<keyword evidence="1" id="KW-1133">Transmembrane helix</keyword>
<evidence type="ECO:0000256" key="1">
    <source>
        <dbReference type="SAM" id="Phobius"/>
    </source>
</evidence>
<dbReference type="HOGENOM" id="CLU_2225865_0_0_1"/>
<evidence type="ECO:0000313" key="2">
    <source>
        <dbReference type="EMBL" id="EFX60646.1"/>
    </source>
</evidence>
<keyword evidence="1" id="KW-0812">Transmembrane</keyword>
<evidence type="ECO:0000313" key="3">
    <source>
        <dbReference type="Proteomes" id="UP000000305"/>
    </source>
</evidence>
<dbReference type="InParanoid" id="E9I5T4"/>
<dbReference type="PROSITE" id="PS51257">
    <property type="entry name" value="PROKAR_LIPOPROTEIN"/>
    <property type="match status" value="1"/>
</dbReference>
<name>E9I5T4_DAPPU</name>